<dbReference type="FunFam" id="1.20.1250.20:FF:000043">
    <property type="entry name" value="sugar transporter ERD6-like 6"/>
    <property type="match status" value="1"/>
</dbReference>
<dbReference type="InterPro" id="IPR005828">
    <property type="entry name" value="MFS_sugar_transport-like"/>
</dbReference>
<feature type="transmembrane region" description="Helical" evidence="9">
    <location>
        <begin position="453"/>
        <end position="471"/>
    </location>
</feature>
<sequence length="487" mass="52459">MSNRDDTEEGRSDLRRPFLHTGSWYRMGSRQSSMLESSLAIRDSSISVLACVLIVALGPIQFGFTCGYSSPTQAAITKDLGLTVSEYSVFGSLSNVGAMVGAIASGQIAEYMGRKGSLMIAAIPNIMGWLSIAFAKDTSFLYMGRLLEGFGVGIISYTVPVYIAEIAPQNMRGALGSVNQLSVTVGIMLAYLLGLFVPWRILAVLGVLPCTLLIPGLFFIPESPRWLAKMGLTDDFETSLQVLRGFDTDITIEVNEIKRSVASSGKRSAIRFVDLKRRRYYFPLMVGIGLLVLQQLGGINGVLFYSSTIFASAGVSSSNVATFGVGAVQVLATAVATWLVDKSGRRLLLMISSIGMTISLVIVAVAFYLKEFVSPDSNMYNILSMVSVVGVVAMVIACSLGMGPIPWLIMSEILPVNIKGLAGSIATLANWFVSWLVTMTANMLLAWSSGGTFTLYALVCGFTVAFVSLWVPETKGKTLEEIQALFR</sequence>
<comment type="subcellular location">
    <subcellularLocation>
        <location evidence="1">Membrane</location>
        <topology evidence="1">Multi-pass membrane protein</topology>
    </subcellularLocation>
</comment>
<evidence type="ECO:0000256" key="2">
    <source>
        <dbReference type="ARBA" id="ARBA00010992"/>
    </source>
</evidence>
<dbReference type="PRINTS" id="PR00171">
    <property type="entry name" value="SUGRTRNSPORT"/>
</dbReference>
<evidence type="ECO:0000256" key="5">
    <source>
        <dbReference type="ARBA" id="ARBA00022692"/>
    </source>
</evidence>
<dbReference type="NCBIfam" id="TIGR00879">
    <property type="entry name" value="SP"/>
    <property type="match status" value="1"/>
</dbReference>
<dbReference type="InterPro" id="IPR044775">
    <property type="entry name" value="MFS_ERD6/Tret1-like"/>
</dbReference>
<gene>
    <name evidence="11" type="ORF">BRAPAZ1V2_A09P71990.2</name>
</gene>
<feature type="transmembrane region" description="Helical" evidence="9">
    <location>
        <begin position="46"/>
        <end position="64"/>
    </location>
</feature>
<feature type="transmembrane region" description="Helical" evidence="9">
    <location>
        <begin position="140"/>
        <end position="163"/>
    </location>
</feature>
<feature type="transmembrane region" description="Helical" evidence="9">
    <location>
        <begin position="199"/>
        <end position="220"/>
    </location>
</feature>
<name>A0A8D9G493_BRACM</name>
<feature type="transmembrane region" description="Helical" evidence="9">
    <location>
        <begin position="280"/>
        <end position="305"/>
    </location>
</feature>
<dbReference type="GO" id="GO:0016020">
    <property type="term" value="C:membrane"/>
    <property type="evidence" value="ECO:0007669"/>
    <property type="project" value="UniProtKB-SubCell"/>
</dbReference>
<comment type="similarity">
    <text evidence="2 8">Belongs to the major facilitator superfamily. Sugar transporter (TC 2.A.1.1) family.</text>
</comment>
<feature type="transmembrane region" description="Helical" evidence="9">
    <location>
        <begin position="116"/>
        <end position="134"/>
    </location>
</feature>
<evidence type="ECO:0000313" key="12">
    <source>
        <dbReference type="Proteomes" id="UP000694005"/>
    </source>
</evidence>
<evidence type="ECO:0000256" key="7">
    <source>
        <dbReference type="ARBA" id="ARBA00023136"/>
    </source>
</evidence>
<dbReference type="PANTHER" id="PTHR48021">
    <property type="match status" value="1"/>
</dbReference>
<dbReference type="EMBL" id="LS974625">
    <property type="protein sequence ID" value="CAG7866732.1"/>
    <property type="molecule type" value="Genomic_DNA"/>
</dbReference>
<feature type="transmembrane region" description="Helical" evidence="9">
    <location>
        <begin position="421"/>
        <end position="447"/>
    </location>
</feature>
<keyword evidence="7 9" id="KW-0472">Membrane</keyword>
<accession>A0A8D9G493</accession>
<dbReference type="InterPro" id="IPR050549">
    <property type="entry name" value="MFS_Trehalose_Transporter"/>
</dbReference>
<dbReference type="InterPro" id="IPR005829">
    <property type="entry name" value="Sugar_transporter_CS"/>
</dbReference>
<keyword evidence="4" id="KW-0762">Sugar transport</keyword>
<dbReference type="InterPro" id="IPR003663">
    <property type="entry name" value="Sugar/inositol_transpt"/>
</dbReference>
<keyword evidence="6 9" id="KW-1133">Transmembrane helix</keyword>
<evidence type="ECO:0000256" key="4">
    <source>
        <dbReference type="ARBA" id="ARBA00022597"/>
    </source>
</evidence>
<dbReference type="PROSITE" id="PS00217">
    <property type="entry name" value="SUGAR_TRANSPORT_2"/>
    <property type="match status" value="1"/>
</dbReference>
<protein>
    <recommendedName>
        <fullName evidence="10">Major facilitator superfamily (MFS) profile domain-containing protein</fullName>
    </recommendedName>
</protein>
<evidence type="ECO:0000259" key="10">
    <source>
        <dbReference type="PROSITE" id="PS50850"/>
    </source>
</evidence>
<feature type="transmembrane region" description="Helical" evidence="9">
    <location>
        <begin position="347"/>
        <end position="369"/>
    </location>
</feature>
<dbReference type="InterPro" id="IPR020846">
    <property type="entry name" value="MFS_dom"/>
</dbReference>
<feature type="domain" description="Major facilitator superfamily (MFS) profile" evidence="10">
    <location>
        <begin position="51"/>
        <end position="475"/>
    </location>
</feature>
<dbReference type="AlphaFoldDB" id="A0A8D9G493"/>
<dbReference type="InterPro" id="IPR036259">
    <property type="entry name" value="MFS_trans_sf"/>
</dbReference>
<keyword evidence="3 8" id="KW-0813">Transport</keyword>
<dbReference type="PROSITE" id="PS00216">
    <property type="entry name" value="SUGAR_TRANSPORT_1"/>
    <property type="match status" value="1"/>
</dbReference>
<dbReference type="SUPFAM" id="SSF103473">
    <property type="entry name" value="MFS general substrate transporter"/>
    <property type="match status" value="1"/>
</dbReference>
<evidence type="ECO:0000256" key="6">
    <source>
        <dbReference type="ARBA" id="ARBA00022989"/>
    </source>
</evidence>
<dbReference type="Proteomes" id="UP000694005">
    <property type="component" value="Chromosome A09"/>
</dbReference>
<evidence type="ECO:0000256" key="8">
    <source>
        <dbReference type="RuleBase" id="RU003346"/>
    </source>
</evidence>
<evidence type="ECO:0000256" key="3">
    <source>
        <dbReference type="ARBA" id="ARBA00022448"/>
    </source>
</evidence>
<organism evidence="11 12">
    <name type="scientific">Brassica campestris</name>
    <name type="common">Field mustard</name>
    <dbReference type="NCBI Taxonomy" id="3711"/>
    <lineage>
        <taxon>Eukaryota</taxon>
        <taxon>Viridiplantae</taxon>
        <taxon>Streptophyta</taxon>
        <taxon>Embryophyta</taxon>
        <taxon>Tracheophyta</taxon>
        <taxon>Spermatophyta</taxon>
        <taxon>Magnoliopsida</taxon>
        <taxon>eudicotyledons</taxon>
        <taxon>Gunneridae</taxon>
        <taxon>Pentapetalae</taxon>
        <taxon>rosids</taxon>
        <taxon>malvids</taxon>
        <taxon>Brassicales</taxon>
        <taxon>Brassicaceae</taxon>
        <taxon>Brassiceae</taxon>
        <taxon>Brassica</taxon>
    </lineage>
</organism>
<feature type="transmembrane region" description="Helical" evidence="9">
    <location>
        <begin position="381"/>
        <end position="409"/>
    </location>
</feature>
<evidence type="ECO:0000256" key="9">
    <source>
        <dbReference type="SAM" id="Phobius"/>
    </source>
</evidence>
<dbReference type="GO" id="GO:0051119">
    <property type="term" value="F:sugar transmembrane transporter activity"/>
    <property type="evidence" value="ECO:0007669"/>
    <property type="project" value="InterPro"/>
</dbReference>
<evidence type="ECO:0000313" key="11">
    <source>
        <dbReference type="EMBL" id="CAG7866732.1"/>
    </source>
</evidence>
<dbReference type="Gene3D" id="1.20.1250.20">
    <property type="entry name" value="MFS general substrate transporter like domains"/>
    <property type="match status" value="1"/>
</dbReference>
<proteinExistence type="inferred from homology"/>
<feature type="transmembrane region" description="Helical" evidence="9">
    <location>
        <begin position="320"/>
        <end position="340"/>
    </location>
</feature>
<feature type="transmembrane region" description="Helical" evidence="9">
    <location>
        <begin position="84"/>
        <end position="104"/>
    </location>
</feature>
<dbReference type="PANTHER" id="PTHR48021:SF67">
    <property type="entry name" value="SUGAR TRANSPORTER ERD6-LIKE 4"/>
    <property type="match status" value="1"/>
</dbReference>
<dbReference type="PROSITE" id="PS50850">
    <property type="entry name" value="MFS"/>
    <property type="match status" value="1"/>
</dbReference>
<dbReference type="CDD" id="cd17358">
    <property type="entry name" value="MFS_GLUT6_8_Class3_like"/>
    <property type="match status" value="1"/>
</dbReference>
<feature type="transmembrane region" description="Helical" evidence="9">
    <location>
        <begin position="175"/>
        <end position="193"/>
    </location>
</feature>
<dbReference type="Gramene" id="A09p71990.2_BraZ1">
    <property type="protein sequence ID" value="A09p71990.2_BraZ1.CDS"/>
    <property type="gene ID" value="A09g71990.2_BraZ1"/>
</dbReference>
<dbReference type="Pfam" id="PF00083">
    <property type="entry name" value="Sugar_tr"/>
    <property type="match status" value="1"/>
</dbReference>
<evidence type="ECO:0000256" key="1">
    <source>
        <dbReference type="ARBA" id="ARBA00004141"/>
    </source>
</evidence>
<reference evidence="11 12" key="1">
    <citation type="submission" date="2021-07" db="EMBL/GenBank/DDBJ databases">
        <authorList>
            <consortium name="Genoscope - CEA"/>
            <person name="William W."/>
        </authorList>
    </citation>
    <scope>NUCLEOTIDE SEQUENCE [LARGE SCALE GENOMIC DNA]</scope>
</reference>
<keyword evidence="5 9" id="KW-0812">Transmembrane</keyword>